<keyword evidence="4 8" id="KW-0227">DNA damage</keyword>
<comment type="caution">
    <text evidence="10">The sequence shown here is derived from an EMBL/GenBank/DDBJ whole genome shotgun (WGS) entry which is preliminary data.</text>
</comment>
<name>A0ABN2XU32_9ACTN</name>
<evidence type="ECO:0000256" key="6">
    <source>
        <dbReference type="ARBA" id="ARBA00023204"/>
    </source>
</evidence>
<evidence type="ECO:0000313" key="11">
    <source>
        <dbReference type="Proteomes" id="UP001500443"/>
    </source>
</evidence>
<comment type="similarity">
    <text evidence="2 8">Belongs to the RecO family.</text>
</comment>
<organism evidence="10 11">
    <name type="scientific">Streptomyces synnematoformans</name>
    <dbReference type="NCBI Taxonomy" id="415721"/>
    <lineage>
        <taxon>Bacteria</taxon>
        <taxon>Bacillati</taxon>
        <taxon>Actinomycetota</taxon>
        <taxon>Actinomycetes</taxon>
        <taxon>Kitasatosporales</taxon>
        <taxon>Streptomycetaceae</taxon>
        <taxon>Streptomyces</taxon>
    </lineage>
</organism>
<keyword evidence="6 8" id="KW-0234">DNA repair</keyword>
<evidence type="ECO:0000256" key="5">
    <source>
        <dbReference type="ARBA" id="ARBA00023172"/>
    </source>
</evidence>
<comment type="function">
    <text evidence="1 8">Involved in DNA repair and RecF pathway recombination.</text>
</comment>
<evidence type="ECO:0000256" key="1">
    <source>
        <dbReference type="ARBA" id="ARBA00003065"/>
    </source>
</evidence>
<dbReference type="PANTHER" id="PTHR33991:SF1">
    <property type="entry name" value="DNA REPAIR PROTEIN RECO"/>
    <property type="match status" value="1"/>
</dbReference>
<dbReference type="InterPro" id="IPR042242">
    <property type="entry name" value="RecO_C"/>
</dbReference>
<evidence type="ECO:0000256" key="2">
    <source>
        <dbReference type="ARBA" id="ARBA00007452"/>
    </source>
</evidence>
<dbReference type="InterPro" id="IPR012340">
    <property type="entry name" value="NA-bd_OB-fold"/>
</dbReference>
<protein>
    <recommendedName>
        <fullName evidence="3 8">DNA repair protein RecO</fullName>
    </recommendedName>
    <alternativeName>
        <fullName evidence="7 8">Recombination protein O</fullName>
    </alternativeName>
</protein>
<dbReference type="Gene3D" id="2.40.50.140">
    <property type="entry name" value="Nucleic acid-binding proteins"/>
    <property type="match status" value="1"/>
</dbReference>
<keyword evidence="5 8" id="KW-0233">DNA recombination</keyword>
<proteinExistence type="inferred from homology"/>
<evidence type="ECO:0000256" key="4">
    <source>
        <dbReference type="ARBA" id="ARBA00022763"/>
    </source>
</evidence>
<evidence type="ECO:0000259" key="9">
    <source>
        <dbReference type="Pfam" id="PF11967"/>
    </source>
</evidence>
<gene>
    <name evidence="8 10" type="primary">recO</name>
    <name evidence="10" type="ORF">GCM10009802_16880</name>
</gene>
<dbReference type="HAMAP" id="MF_00201">
    <property type="entry name" value="RecO"/>
    <property type="match status" value="1"/>
</dbReference>
<feature type="domain" description="DNA replication/recombination mediator RecO N-terminal" evidence="9">
    <location>
        <begin position="1"/>
        <end position="81"/>
    </location>
</feature>
<reference evidence="10 11" key="1">
    <citation type="journal article" date="2019" name="Int. J. Syst. Evol. Microbiol.">
        <title>The Global Catalogue of Microorganisms (GCM) 10K type strain sequencing project: providing services to taxonomists for standard genome sequencing and annotation.</title>
        <authorList>
            <consortium name="The Broad Institute Genomics Platform"/>
            <consortium name="The Broad Institute Genome Sequencing Center for Infectious Disease"/>
            <person name="Wu L."/>
            <person name="Ma J."/>
        </authorList>
    </citation>
    <scope>NUCLEOTIDE SEQUENCE [LARGE SCALE GENOMIC DNA]</scope>
    <source>
        <strain evidence="10 11">JCM 15481</strain>
    </source>
</reference>
<dbReference type="PANTHER" id="PTHR33991">
    <property type="entry name" value="DNA REPAIR PROTEIN RECO"/>
    <property type="match status" value="1"/>
</dbReference>
<dbReference type="RefSeq" id="WP_344289178.1">
    <property type="nucleotide sequence ID" value="NZ_BAAAPF010000032.1"/>
</dbReference>
<dbReference type="InterPro" id="IPR022572">
    <property type="entry name" value="DNA_rep/recomb_RecO_N"/>
</dbReference>
<accession>A0ABN2XU32</accession>
<dbReference type="Pfam" id="PF11967">
    <property type="entry name" value="RecO_N"/>
    <property type="match status" value="1"/>
</dbReference>
<dbReference type="SUPFAM" id="SSF57863">
    <property type="entry name" value="ArfGap/RecO-like zinc finger"/>
    <property type="match status" value="1"/>
</dbReference>
<dbReference type="Gene3D" id="1.20.1440.120">
    <property type="entry name" value="Recombination protein O, C-terminal domain"/>
    <property type="match status" value="1"/>
</dbReference>
<dbReference type="InterPro" id="IPR003717">
    <property type="entry name" value="RecO"/>
</dbReference>
<evidence type="ECO:0000256" key="7">
    <source>
        <dbReference type="ARBA" id="ARBA00033409"/>
    </source>
</evidence>
<dbReference type="SUPFAM" id="SSF50249">
    <property type="entry name" value="Nucleic acid-binding proteins"/>
    <property type="match status" value="1"/>
</dbReference>
<evidence type="ECO:0000256" key="3">
    <source>
        <dbReference type="ARBA" id="ARBA00021310"/>
    </source>
</evidence>
<dbReference type="NCBIfam" id="TIGR00613">
    <property type="entry name" value="reco"/>
    <property type="match status" value="1"/>
</dbReference>
<dbReference type="Proteomes" id="UP001500443">
    <property type="component" value="Unassembled WGS sequence"/>
</dbReference>
<keyword evidence="11" id="KW-1185">Reference proteome</keyword>
<dbReference type="Pfam" id="PF02565">
    <property type="entry name" value="RecO_C"/>
    <property type="match status" value="1"/>
</dbReference>
<sequence>MTLFRDDGIVLRTQKLGEADRIISLLTRGHGRVRAVARGVRRTKSKFGARLEPFCHVDVQFFARGSDLVGRGLPMCTQTETIAPYGAAIVGDYARYTAGTAMLETAERFADQEGEPATQQYLLLVGALRTLAGGAHAPELVLDAYLLRSLAVNGYAPSFRDCARCGLDGPNRFFSVTAGGVLCGDCRVPGSVVPSPEVLALLGALLTGDWQTADRCGTHHVREGSGLVSAYLHWHLERGLRSLRHVER</sequence>
<dbReference type="InterPro" id="IPR037278">
    <property type="entry name" value="ARFGAP/RecO"/>
</dbReference>
<evidence type="ECO:0000313" key="10">
    <source>
        <dbReference type="EMBL" id="GAA2116423.1"/>
    </source>
</evidence>
<evidence type="ECO:0000256" key="8">
    <source>
        <dbReference type="HAMAP-Rule" id="MF_00201"/>
    </source>
</evidence>
<dbReference type="EMBL" id="BAAAPF010000032">
    <property type="protein sequence ID" value="GAA2116423.1"/>
    <property type="molecule type" value="Genomic_DNA"/>
</dbReference>